<gene>
    <name evidence="5" type="primary">gsiB_3</name>
    <name evidence="5" type="ORF">LEUCIP111803_01295</name>
</gene>
<dbReference type="GO" id="GO:0015833">
    <property type="term" value="P:peptide transport"/>
    <property type="evidence" value="ECO:0007669"/>
    <property type="project" value="TreeGrafter"/>
</dbReference>
<dbReference type="Pfam" id="PF00496">
    <property type="entry name" value="SBP_bac_5"/>
    <property type="match status" value="1"/>
</dbReference>
<dbReference type="PROSITE" id="PS51257">
    <property type="entry name" value="PROKAR_LIPOPROTEIN"/>
    <property type="match status" value="1"/>
</dbReference>
<comment type="caution">
    <text evidence="5">The sequence shown here is derived from an EMBL/GenBank/DDBJ whole genome shotgun (WGS) entry which is preliminary data.</text>
</comment>
<dbReference type="InterPro" id="IPR039424">
    <property type="entry name" value="SBP_5"/>
</dbReference>
<evidence type="ECO:0000313" key="6">
    <source>
        <dbReference type="Proteomes" id="UP000693892"/>
    </source>
</evidence>
<evidence type="ECO:0000256" key="3">
    <source>
        <dbReference type="ARBA" id="ARBA00022729"/>
    </source>
</evidence>
<comment type="similarity">
    <text evidence="1">Belongs to the bacterial solute-binding protein 5 family.</text>
</comment>
<sequence>MTTRNILRELRSAELQRRAFLGLAGVGGALTLASCATGAPAASGGAGGGAAVAGGLFRIGTEGGDAAALLDPHKSFGDRMNSFICASFYEQINIIGNSGSITNVLAEELTPNETGDVWTLRIKEGVEFHHGKTLDADDVIFSIERILDPELGATARSQFTQIKTMKALDANTVELTLKSPMSWFDLNIADGGIMGLVPVDFDLENPVSTGPFKLVAYDKNGLVQFERFDNYHGQVASFDELEIHGIVDDDTRINALLSGQLDAAKIPPIQAARVEAGTGYLTTDAPTSYIFPLTMKVNGDGPFSNVDARQAMRYAIDRQQVLDAVYGGRGRVASDIYGAFDPNLDTSLQRSQDLTKAKELAEKSGLTTAGTIPLTVTASYEPLAKVMAENAKEIGVDLRVDVLQPGEYWADNPGDKWDFSAEGFPLTHVLPMAALADGPEPGFNMTGFSDDEFNEAFEQASLTMDPDEQAAAVKRLQEIQFERGGFIVPVYTNTVYGYNEKVVGMIEEDASGLGINRSFNSLAFAE</sequence>
<dbReference type="InterPro" id="IPR006311">
    <property type="entry name" value="TAT_signal"/>
</dbReference>
<dbReference type="PIRSF" id="PIRSF002741">
    <property type="entry name" value="MppA"/>
    <property type="match status" value="1"/>
</dbReference>
<dbReference type="InterPro" id="IPR030678">
    <property type="entry name" value="Peptide/Ni-bd"/>
</dbReference>
<evidence type="ECO:0000256" key="1">
    <source>
        <dbReference type="ARBA" id="ARBA00005695"/>
    </source>
</evidence>
<dbReference type="EMBL" id="CAJVAP010000012">
    <property type="protein sequence ID" value="CAG7610309.1"/>
    <property type="molecule type" value="Genomic_DNA"/>
</dbReference>
<evidence type="ECO:0000256" key="2">
    <source>
        <dbReference type="ARBA" id="ARBA00022448"/>
    </source>
</evidence>
<proteinExistence type="inferred from homology"/>
<accession>A0A916NVP9</accession>
<reference evidence="5" key="1">
    <citation type="submission" date="2021-06" db="EMBL/GenBank/DDBJ databases">
        <authorList>
            <person name="Criscuolo A."/>
        </authorList>
    </citation>
    <scope>NUCLEOTIDE SEQUENCE</scope>
    <source>
        <strain evidence="5">CIP111803</strain>
    </source>
</reference>
<dbReference type="PANTHER" id="PTHR30290">
    <property type="entry name" value="PERIPLASMIC BINDING COMPONENT OF ABC TRANSPORTER"/>
    <property type="match status" value="1"/>
</dbReference>
<dbReference type="PANTHER" id="PTHR30290:SF9">
    <property type="entry name" value="OLIGOPEPTIDE-BINDING PROTEIN APPA"/>
    <property type="match status" value="1"/>
</dbReference>
<keyword evidence="3" id="KW-0732">Signal</keyword>
<dbReference type="RefSeq" id="WP_218114914.1">
    <property type="nucleotide sequence ID" value="NZ_CAJVAP010000012.1"/>
</dbReference>
<dbReference type="PROSITE" id="PS51318">
    <property type="entry name" value="TAT"/>
    <property type="match status" value="1"/>
</dbReference>
<name>A0A916NVP9_9MICO</name>
<keyword evidence="2" id="KW-0813">Transport</keyword>
<protein>
    <submittedName>
        <fullName evidence="5">Glutathione-binding protein GsiB</fullName>
    </submittedName>
</protein>
<dbReference type="CDD" id="cd08503">
    <property type="entry name" value="PBP2_NikA_DppA_OppA_like_17"/>
    <property type="match status" value="1"/>
</dbReference>
<evidence type="ECO:0000313" key="5">
    <source>
        <dbReference type="EMBL" id="CAG7610309.1"/>
    </source>
</evidence>
<evidence type="ECO:0000259" key="4">
    <source>
        <dbReference type="Pfam" id="PF00496"/>
    </source>
</evidence>
<organism evidence="5 6">
    <name type="scientific">Leucobacter soli</name>
    <dbReference type="NCBI Taxonomy" id="2812850"/>
    <lineage>
        <taxon>Bacteria</taxon>
        <taxon>Bacillati</taxon>
        <taxon>Actinomycetota</taxon>
        <taxon>Actinomycetes</taxon>
        <taxon>Micrococcales</taxon>
        <taxon>Microbacteriaceae</taxon>
        <taxon>Leucobacter</taxon>
    </lineage>
</organism>
<dbReference type="GO" id="GO:1904680">
    <property type="term" value="F:peptide transmembrane transporter activity"/>
    <property type="evidence" value="ECO:0007669"/>
    <property type="project" value="TreeGrafter"/>
</dbReference>
<dbReference type="AlphaFoldDB" id="A0A916NVP9"/>
<dbReference type="Proteomes" id="UP000693892">
    <property type="component" value="Unassembled WGS sequence"/>
</dbReference>
<feature type="domain" description="Solute-binding protein family 5" evidence="4">
    <location>
        <begin position="102"/>
        <end position="423"/>
    </location>
</feature>
<keyword evidence="6" id="KW-1185">Reference proteome</keyword>
<dbReference type="InterPro" id="IPR000914">
    <property type="entry name" value="SBP_5_dom"/>
</dbReference>